<name>A0ABX3II24_9BACT</name>
<gene>
    <name evidence="2" type="ORF">XJ44_03935</name>
</gene>
<feature type="transmembrane region" description="Helical" evidence="1">
    <location>
        <begin position="141"/>
        <end position="161"/>
    </location>
</feature>
<accession>A0ABX3II24</accession>
<sequence length="581" mass="68475">MKKFGLILTFLFILFALSSSQTILKIPLDTQTSVNIQFGSLNSSTDTEIIIPEVFFEMSGNNYTYEYMKSTANFAGVFLTVLSILISLSVWSYNRIVDKGLPEKFVQRFMGENSLVYLSLFSIFFVVWMIVSIFLYNKFPILSDFIGVSYMIIGVLLYYRVSILQYKPEKIIDRIISKKNFDDVLNLVKNLVKYDKKELFSYVLDNIFKTKDQNFIKICLGNRKRGILEIASKVFEDKRLMYFDIIISSFIKNEQNLESKYKKIVLDEILEVCFYQIYLFKDFSFLSSTIYRLTNKQDDAIFKTLVNNLLSYNRGFIEVDENYEYIRRFNELIMVMFTKFKENIAKNDELQNYSAALVVDFIFNLYLKKEDNFIWEYLTGIWPGNIFKMVLEIIFDNNIEEDEQKVCLKTLFVKKIIYGMLLLGGFIIKHCYKNKLCKNEYVDKALRTLVSVLDSIIFESKENHEKMLSLLLEIVNGDDLKTFREFLDSCLERYFFVDSEKMIFGKAYGGFQELESVKMLKFFLYYMLKSIFPFLQDNRFKTIKEQNLNLAGLVNNLSDLLEEEEIDELKKFFGIVNSNNI</sequence>
<evidence type="ECO:0000313" key="3">
    <source>
        <dbReference type="Proteomes" id="UP000242616"/>
    </source>
</evidence>
<feature type="transmembrane region" description="Helical" evidence="1">
    <location>
        <begin position="74"/>
        <end position="94"/>
    </location>
</feature>
<protein>
    <submittedName>
        <fullName evidence="2">Uncharacterized protein</fullName>
    </submittedName>
</protein>
<evidence type="ECO:0000313" key="2">
    <source>
        <dbReference type="EMBL" id="ONN27468.1"/>
    </source>
</evidence>
<dbReference type="EMBL" id="LBFC01000015">
    <property type="protein sequence ID" value="ONN27468.1"/>
    <property type="molecule type" value="Genomic_DNA"/>
</dbReference>
<comment type="caution">
    <text evidence="2">The sequence shown here is derived from an EMBL/GenBank/DDBJ whole genome shotgun (WGS) entry which is preliminary data.</text>
</comment>
<feature type="transmembrane region" description="Helical" evidence="1">
    <location>
        <begin position="115"/>
        <end position="135"/>
    </location>
</feature>
<keyword evidence="1" id="KW-1133">Transmembrane helix</keyword>
<evidence type="ECO:0000256" key="1">
    <source>
        <dbReference type="SAM" id="Phobius"/>
    </source>
</evidence>
<keyword evidence="1" id="KW-0812">Transmembrane</keyword>
<dbReference type="RefSeq" id="WP_077198125.1">
    <property type="nucleotide sequence ID" value="NZ_LBFC01000015.1"/>
</dbReference>
<keyword evidence="1" id="KW-0472">Membrane</keyword>
<keyword evidence="3" id="KW-1185">Reference proteome</keyword>
<proteinExistence type="predicted"/>
<organism evidence="2 3">
    <name type="scientific">Thermosipho affectus</name>
    <dbReference type="NCBI Taxonomy" id="660294"/>
    <lineage>
        <taxon>Bacteria</taxon>
        <taxon>Thermotogati</taxon>
        <taxon>Thermotogota</taxon>
        <taxon>Thermotogae</taxon>
        <taxon>Thermotogales</taxon>
        <taxon>Fervidobacteriaceae</taxon>
        <taxon>Thermosipho</taxon>
    </lineage>
</organism>
<dbReference type="Proteomes" id="UP000242616">
    <property type="component" value="Unassembled WGS sequence"/>
</dbReference>
<reference evidence="2 3" key="1">
    <citation type="submission" date="2015-06" db="EMBL/GenBank/DDBJ databases">
        <title>Genome sequencing of Thermotogales isolates from hydrothermal vents.</title>
        <authorList>
            <person name="Haverkamp T.H."/>
            <person name="Kublanov I.V."/>
            <person name="Nesbo C.L."/>
        </authorList>
    </citation>
    <scope>NUCLEOTIDE SEQUENCE [LARGE SCALE GENOMIC DNA]</scope>
    <source>
        <strain evidence="3">ik275mar</strain>
    </source>
</reference>